<organism evidence="1 3">
    <name type="scientific">Bacteroides xylanisolvens</name>
    <dbReference type="NCBI Taxonomy" id="371601"/>
    <lineage>
        <taxon>Bacteria</taxon>
        <taxon>Pseudomonadati</taxon>
        <taxon>Bacteroidota</taxon>
        <taxon>Bacteroidia</taxon>
        <taxon>Bacteroidales</taxon>
        <taxon>Bacteroidaceae</taxon>
        <taxon>Bacteroides</taxon>
    </lineage>
</organism>
<dbReference type="AlphaFoldDB" id="A0A174CE43"/>
<evidence type="ECO:0000313" key="2">
    <source>
        <dbReference type="EMBL" id="SFN02840.1"/>
    </source>
</evidence>
<dbReference type="EMBL" id="FNRP01000026">
    <property type="protein sequence ID" value="SEB05907.1"/>
    <property type="molecule type" value="Genomic_DNA"/>
</dbReference>
<dbReference type="EMBL" id="FOUM01000017">
    <property type="protein sequence ID" value="SFN02840.1"/>
    <property type="molecule type" value="Genomic_DNA"/>
</dbReference>
<accession>A0A174CE43</accession>
<evidence type="ECO:0000313" key="4">
    <source>
        <dbReference type="Proteomes" id="UP000183766"/>
    </source>
</evidence>
<sequence>MENSLNDELLCSLKDELREVTAQINVHSEKLMDLLDQKKESSVN</sequence>
<dbReference type="RefSeq" id="WP_004302294.1">
    <property type="nucleotide sequence ID" value="NZ_BAABZH010000001.1"/>
</dbReference>
<dbReference type="Proteomes" id="UP000183040">
    <property type="component" value="Unassembled WGS sequence"/>
</dbReference>
<dbReference type="GeneID" id="75431369"/>
<name>A0A174CE43_9BACE</name>
<protein>
    <submittedName>
        <fullName evidence="1">Uncharacterized protein</fullName>
    </submittedName>
</protein>
<gene>
    <name evidence="1" type="ORF">SAMN04487924_12657</name>
    <name evidence="2" type="ORF">SAMN05216250_11754</name>
</gene>
<reference evidence="3 4" key="1">
    <citation type="submission" date="2016-10" db="EMBL/GenBank/DDBJ databases">
        <authorList>
            <person name="de Groot N.N."/>
        </authorList>
    </citation>
    <scope>NUCLEOTIDE SEQUENCE [LARGE SCALE GENOMIC DNA]</scope>
    <source>
        <strain evidence="2 4">NLAE-zl-C202</strain>
        <strain evidence="1 3">NLAE-zl-G339</strain>
    </source>
</reference>
<proteinExistence type="predicted"/>
<evidence type="ECO:0000313" key="3">
    <source>
        <dbReference type="Proteomes" id="UP000183040"/>
    </source>
</evidence>
<evidence type="ECO:0000313" key="1">
    <source>
        <dbReference type="EMBL" id="SEB05907.1"/>
    </source>
</evidence>
<dbReference type="Proteomes" id="UP000183766">
    <property type="component" value="Unassembled WGS sequence"/>
</dbReference>